<dbReference type="OrthoDB" id="5289013at2"/>
<dbReference type="PANTHER" id="PTHR45138:SF9">
    <property type="entry name" value="DIGUANYLATE CYCLASE DGCM-RELATED"/>
    <property type="match status" value="1"/>
</dbReference>
<feature type="transmembrane region" description="Helical" evidence="3">
    <location>
        <begin position="264"/>
        <end position="285"/>
    </location>
</feature>
<dbReference type="NCBIfam" id="TIGR00254">
    <property type="entry name" value="GGDEF"/>
    <property type="match status" value="1"/>
</dbReference>
<dbReference type="InterPro" id="IPR011623">
    <property type="entry name" value="7TMR_DISM_rcpt_extracell_dom1"/>
</dbReference>
<evidence type="ECO:0000256" key="2">
    <source>
        <dbReference type="ARBA" id="ARBA00034247"/>
    </source>
</evidence>
<feature type="domain" description="GGDEF" evidence="5">
    <location>
        <begin position="487"/>
        <end position="621"/>
    </location>
</feature>
<dbReference type="Pfam" id="PF07695">
    <property type="entry name" value="7TMR-DISM_7TM"/>
    <property type="match status" value="1"/>
</dbReference>
<dbReference type="Gene3D" id="2.60.40.2380">
    <property type="match status" value="1"/>
</dbReference>
<dbReference type="PROSITE" id="PS50887">
    <property type="entry name" value="GGDEF"/>
    <property type="match status" value="1"/>
</dbReference>
<keyword evidence="3" id="KW-1133">Transmembrane helix</keyword>
<feature type="signal peptide" evidence="4">
    <location>
        <begin position="1"/>
        <end position="35"/>
    </location>
</feature>
<dbReference type="GO" id="GO:1902201">
    <property type="term" value="P:negative regulation of bacterial-type flagellum-dependent cell motility"/>
    <property type="evidence" value="ECO:0007669"/>
    <property type="project" value="TreeGrafter"/>
</dbReference>
<gene>
    <name evidence="6" type="primary">cph2_19</name>
    <name evidence="6" type="ORF">DUPY_52230</name>
</gene>
<protein>
    <recommendedName>
        <fullName evidence="1">diguanylate cyclase</fullName>
        <ecNumber evidence="1">2.7.7.65</ecNumber>
    </recommendedName>
</protein>
<dbReference type="Proteomes" id="UP000175989">
    <property type="component" value="Unassembled WGS sequence"/>
</dbReference>
<feature type="transmembrane region" description="Helical" evidence="3">
    <location>
        <begin position="199"/>
        <end position="220"/>
    </location>
</feature>
<reference evidence="7" key="1">
    <citation type="journal article" date="2016" name="Front. Microbiol.">
        <title>Molecular Keys to the Janthinobacterium and Duganella spp. Interaction with the Plant Pathogen Fusarium graminearum.</title>
        <authorList>
            <person name="Haack F.S."/>
            <person name="Poehlein A."/>
            <person name="Kroger C."/>
            <person name="Voigt C.A."/>
            <person name="Piepenbring M."/>
            <person name="Bode H.B."/>
            <person name="Daniel R."/>
            <person name="Schafer W."/>
            <person name="Streit W.R."/>
        </authorList>
    </citation>
    <scope>NUCLEOTIDE SEQUENCE [LARGE SCALE GENOMIC DNA]</scope>
    <source>
        <strain evidence="7">T54</strain>
    </source>
</reference>
<dbReference type="PANTHER" id="PTHR45138">
    <property type="entry name" value="REGULATORY COMPONENTS OF SENSORY TRANSDUCTION SYSTEM"/>
    <property type="match status" value="1"/>
</dbReference>
<evidence type="ECO:0000256" key="3">
    <source>
        <dbReference type="SAM" id="Phobius"/>
    </source>
</evidence>
<evidence type="ECO:0000256" key="4">
    <source>
        <dbReference type="SAM" id="SignalP"/>
    </source>
</evidence>
<dbReference type="InterPro" id="IPR029787">
    <property type="entry name" value="Nucleotide_cyclase"/>
</dbReference>
<comment type="catalytic activity">
    <reaction evidence="2">
        <text>2 GTP = 3',3'-c-di-GMP + 2 diphosphate</text>
        <dbReference type="Rhea" id="RHEA:24898"/>
        <dbReference type="ChEBI" id="CHEBI:33019"/>
        <dbReference type="ChEBI" id="CHEBI:37565"/>
        <dbReference type="ChEBI" id="CHEBI:58805"/>
        <dbReference type="EC" id="2.7.7.65"/>
    </reaction>
</comment>
<dbReference type="GO" id="GO:0043709">
    <property type="term" value="P:cell adhesion involved in single-species biofilm formation"/>
    <property type="evidence" value="ECO:0007669"/>
    <property type="project" value="TreeGrafter"/>
</dbReference>
<feature type="transmembrane region" description="Helical" evidence="3">
    <location>
        <begin position="382"/>
        <end position="400"/>
    </location>
</feature>
<proteinExistence type="predicted"/>
<dbReference type="InterPro" id="IPR011622">
    <property type="entry name" value="7TMR_DISM_rcpt_extracell_dom2"/>
</dbReference>
<dbReference type="FunFam" id="3.30.70.270:FF:000001">
    <property type="entry name" value="Diguanylate cyclase domain protein"/>
    <property type="match status" value="1"/>
</dbReference>
<evidence type="ECO:0000256" key="1">
    <source>
        <dbReference type="ARBA" id="ARBA00012528"/>
    </source>
</evidence>
<evidence type="ECO:0000313" key="6">
    <source>
        <dbReference type="EMBL" id="OEZ91610.1"/>
    </source>
</evidence>
<evidence type="ECO:0000259" key="5">
    <source>
        <dbReference type="PROSITE" id="PS50887"/>
    </source>
</evidence>
<dbReference type="Pfam" id="PF00990">
    <property type="entry name" value="GGDEF"/>
    <property type="match status" value="1"/>
</dbReference>
<keyword evidence="4" id="KW-0732">Signal</keyword>
<dbReference type="GO" id="GO:0005886">
    <property type="term" value="C:plasma membrane"/>
    <property type="evidence" value="ECO:0007669"/>
    <property type="project" value="TreeGrafter"/>
</dbReference>
<keyword evidence="3" id="KW-0812">Transmembrane</keyword>
<sequence>MFPLYTRRPPPNLLLPLLAVLSLLLLLALSAKAHAAGAPVEVRALHQGVVSLTDAVAVLEDPGHALDLAQARAQSYRYSGQADQAISFGYSRSAYWLKVELRNSGAAPVRRLLEISNARLSDITFYEPDEDGSYRAHHTGSAMPYASRDYPNRYYVYQIELPARSQHTYYLRVASEGAKLIPLRLWEPQAFAVHAQGDYLAQGIFFGMVIAMMLFNLVLFAMLRDRLYLMYVVFVVVTAMGLAAQNGLGHEWLWPAVGGRWPNLSAAILFSLSHATLTMFMRRMIGTRTLVPWLDKLLLAMVAWFLVSPVLLVLFYQQVAGAITTIWSITSPLTLVIALVCVWRRQRSAYYFSAAFCVLLVGNMGSALAALAILPHNLGTNFGAQIGSACEMLLLAFALADRMHVMRREKEQAQAMALAAQNDLITGLKLSEQRLEAHVAQRTAELQQANNSLALMSMTDVLTGIPNRRRFDQILAAEWTRAARQHSLLAIGMLDIDHFKKYNDHYGHQQGDDCLRRVAAAIDDQFRRGGDQVARYGGEEFIFIVPDAQPDTAMALAQAVCAAVAALGIVHAAAPGGIVTVSVGVACGQPVGGEEPEQLVHAADVALYQAKKSGRNRAMLA</sequence>
<dbReference type="EMBL" id="LROM01000152">
    <property type="protein sequence ID" value="OEZ91610.1"/>
    <property type="molecule type" value="Genomic_DNA"/>
</dbReference>
<comment type="caution">
    <text evidence="6">The sequence shown here is derived from an EMBL/GenBank/DDBJ whole genome shotgun (WGS) entry which is preliminary data.</text>
</comment>
<accession>A0A1E7W6H9</accession>
<dbReference type="EC" id="2.7.7.65" evidence="1"/>
<feature type="transmembrane region" description="Helical" evidence="3">
    <location>
        <begin position="297"/>
        <end position="316"/>
    </location>
</feature>
<keyword evidence="7" id="KW-1185">Reference proteome</keyword>
<keyword evidence="3" id="KW-0472">Membrane</keyword>
<feature type="transmembrane region" description="Helical" evidence="3">
    <location>
        <begin position="322"/>
        <end position="343"/>
    </location>
</feature>
<dbReference type="CDD" id="cd01949">
    <property type="entry name" value="GGDEF"/>
    <property type="match status" value="1"/>
</dbReference>
<dbReference type="Pfam" id="PF07696">
    <property type="entry name" value="7TMR-DISMED2"/>
    <property type="match status" value="1"/>
</dbReference>
<dbReference type="AlphaFoldDB" id="A0A1E7W6H9"/>
<feature type="transmembrane region" description="Helical" evidence="3">
    <location>
        <begin position="227"/>
        <end position="244"/>
    </location>
</feature>
<dbReference type="SMART" id="SM00267">
    <property type="entry name" value="GGDEF"/>
    <property type="match status" value="1"/>
</dbReference>
<evidence type="ECO:0000313" key="7">
    <source>
        <dbReference type="Proteomes" id="UP000175989"/>
    </source>
</evidence>
<organism evidence="6 7">
    <name type="scientific">Duganella phyllosphaerae</name>
    <dbReference type="NCBI Taxonomy" id="762836"/>
    <lineage>
        <taxon>Bacteria</taxon>
        <taxon>Pseudomonadati</taxon>
        <taxon>Pseudomonadota</taxon>
        <taxon>Betaproteobacteria</taxon>
        <taxon>Burkholderiales</taxon>
        <taxon>Oxalobacteraceae</taxon>
        <taxon>Telluria group</taxon>
        <taxon>Duganella</taxon>
    </lineage>
</organism>
<dbReference type="Gene3D" id="3.30.70.270">
    <property type="match status" value="1"/>
</dbReference>
<feature type="transmembrane region" description="Helical" evidence="3">
    <location>
        <begin position="350"/>
        <end position="376"/>
    </location>
</feature>
<dbReference type="InterPro" id="IPR043128">
    <property type="entry name" value="Rev_trsase/Diguanyl_cyclase"/>
</dbReference>
<feature type="chain" id="PRO_5009206533" description="diguanylate cyclase" evidence="4">
    <location>
        <begin position="36"/>
        <end position="621"/>
    </location>
</feature>
<dbReference type="PATRIC" id="fig|762836.4.peg.5366"/>
<name>A0A1E7W6H9_9BURK</name>
<dbReference type="InterPro" id="IPR050469">
    <property type="entry name" value="Diguanylate_Cyclase"/>
</dbReference>
<dbReference type="InterPro" id="IPR000160">
    <property type="entry name" value="GGDEF_dom"/>
</dbReference>
<dbReference type="GO" id="GO:0052621">
    <property type="term" value="F:diguanylate cyclase activity"/>
    <property type="evidence" value="ECO:0007669"/>
    <property type="project" value="UniProtKB-EC"/>
</dbReference>
<dbReference type="SUPFAM" id="SSF55073">
    <property type="entry name" value="Nucleotide cyclase"/>
    <property type="match status" value="1"/>
</dbReference>